<dbReference type="Pfam" id="PF05593">
    <property type="entry name" value="RHS_repeat"/>
    <property type="match status" value="10"/>
</dbReference>
<evidence type="ECO:0000259" key="3">
    <source>
        <dbReference type="Pfam" id="PF25023"/>
    </source>
</evidence>
<reference evidence="4" key="1">
    <citation type="submission" date="2021-05" db="EMBL/GenBank/DDBJ databases">
        <authorList>
            <person name="Arsene-Ploetze F."/>
        </authorList>
    </citation>
    <scope>NUCLEOTIDE SEQUENCE</scope>
    <source>
        <strain evidence="4">DSM 42138</strain>
    </source>
</reference>
<accession>A0A9W4E2E7</accession>
<dbReference type="PANTHER" id="PTHR32305">
    <property type="match status" value="1"/>
</dbReference>
<dbReference type="NCBIfam" id="TIGR03696">
    <property type="entry name" value="Rhs_assc_core"/>
    <property type="match status" value="1"/>
</dbReference>
<evidence type="ECO:0000313" key="4">
    <source>
        <dbReference type="EMBL" id="CAG6397864.1"/>
    </source>
</evidence>
<keyword evidence="1" id="KW-0677">Repeat</keyword>
<dbReference type="Pfam" id="PF25023">
    <property type="entry name" value="TEN_YD-shell"/>
    <property type="match status" value="1"/>
</dbReference>
<dbReference type="InterPro" id="IPR022385">
    <property type="entry name" value="Rhs_assc_core"/>
</dbReference>
<dbReference type="InterPro" id="IPR006530">
    <property type="entry name" value="YD"/>
</dbReference>
<feature type="region of interest" description="Disordered" evidence="2">
    <location>
        <begin position="1"/>
        <end position="26"/>
    </location>
</feature>
<evidence type="ECO:0000256" key="2">
    <source>
        <dbReference type="SAM" id="MobiDB-lite"/>
    </source>
</evidence>
<evidence type="ECO:0000313" key="5">
    <source>
        <dbReference type="Proteomes" id="UP001152519"/>
    </source>
</evidence>
<dbReference type="EMBL" id="CAJSLV010000092">
    <property type="protein sequence ID" value="CAG6397864.1"/>
    <property type="molecule type" value="Genomic_DNA"/>
</dbReference>
<evidence type="ECO:0000256" key="1">
    <source>
        <dbReference type="ARBA" id="ARBA00022737"/>
    </source>
</evidence>
<gene>
    <name evidence="4" type="ORF">SCOCK_60197</name>
</gene>
<sequence>MPTIDVPTLPSHGPRWPLERDGRPGSPLRITNTETGRTLHFAAVPGAPTTPGAPTVLALIEVTDRNGNAYAITYDEAGVPIEIRHSGGYHLTLDSENDRITALHVQDPTAPGRSDTTVRTYSYDTAGNLSEVTNSSGRPHRFTCDAAGRMTSWTDRNDTTYAYAYDRQGRCVATHGSDGFLNSTLAYDDTTRTTTYTNSLGPKTIYQHNAAYRLIAETDPLGHTTTREWDPAHLNVTRVSDPLGHTTGYTYDDTGNLTEVTLPDGSSATATYNAFGRPLRVTDPSGATWTHGYDSVGNLLTTTDPKGATSTYHRTAHGAIDGVTDPLGHTHRYEANPAGLPMAVTDPLDHTTRFTRDAFGRTTTVTDPLGHTTRMAWTPENKPAWREGADGARETWQWDGEGNLTAHTDQAGHTTSYTYTHFDLAATRTDPDGRVHSFTYDTELRLTAVTNPQGLSWTYTHDPAGRLAAETDFDGRTLAYAYDAAGRPVSRTDSLGRTTTFERDPLGQVVRKQAGDRVTTFAYDLAGRLTAAANPDVTVAYRRDRLGQVTAETVSGRVLTHTYDVAGRPVGRTTPSGAVTTYAYDAAGNRTTLTTGGHSLDFTHDAAGRETIRRIDDTLTLSQSWDPTGLLREQLLTAAPTGPVQRRTYTYRQDGYLTGVDDSEAGPRSFDLDLAGRVTAVRAARWSETYSYDEAGNQSNASWPAEHPDAEATGVRTYTGTRVIGAGAIRYEHDAAGRVTLRQKTRLSHKPDTWHYTWDAEDHLASVTTPDGTVWRYVYDHLGRRTAKLRLADDGETVVERTDFTWDGPTLVEQTTTAAGGPHPVTLTWDHDGLRPLTQTERITDATSQREIDQRFFAVVTDLVGTPTELVDTSGAPVWRARATLWGTTSWPTTASAYTPLRFPGQYHDPETGFHYNLLRHYDPTTGRYITPDPLGLNPAPNPHTYVHNPHTWTDPLGLAPYDPIRIKAGQQLPGAYHLSPPEMDFVKKLLEKRPNLQVYRTHGEKFQGDFMVVDPSDPKNLVAYVVDHKMGGGNAGQQLKNAMNAAGHVGITYPSQVITGAGDTAKLLDLMSRGRGEWNK</sequence>
<dbReference type="InterPro" id="IPR050708">
    <property type="entry name" value="T6SS_VgrG/RHS"/>
</dbReference>
<dbReference type="InterPro" id="IPR031325">
    <property type="entry name" value="RHS_repeat"/>
</dbReference>
<dbReference type="NCBIfam" id="TIGR01643">
    <property type="entry name" value="YD_repeat_2x"/>
    <property type="match status" value="15"/>
</dbReference>
<proteinExistence type="predicted"/>
<protein>
    <recommendedName>
        <fullName evidence="3">Teneurin-like YD-shell domain-containing protein</fullName>
    </recommendedName>
</protein>
<organism evidence="4 5">
    <name type="scientific">Actinacidiphila cocklensis</name>
    <dbReference type="NCBI Taxonomy" id="887465"/>
    <lineage>
        <taxon>Bacteria</taxon>
        <taxon>Bacillati</taxon>
        <taxon>Actinomycetota</taxon>
        <taxon>Actinomycetes</taxon>
        <taxon>Kitasatosporales</taxon>
        <taxon>Streptomycetaceae</taxon>
        <taxon>Actinacidiphila</taxon>
    </lineage>
</organism>
<dbReference type="InterPro" id="IPR056823">
    <property type="entry name" value="TEN-like_YD-shell"/>
</dbReference>
<dbReference type="Proteomes" id="UP001152519">
    <property type="component" value="Unassembled WGS sequence"/>
</dbReference>
<name>A0A9W4E2E7_9ACTN</name>
<dbReference type="AlphaFoldDB" id="A0A9W4E2E7"/>
<comment type="caution">
    <text evidence="4">The sequence shown here is derived from an EMBL/GenBank/DDBJ whole genome shotgun (WGS) entry which is preliminary data.</text>
</comment>
<dbReference type="PANTHER" id="PTHR32305:SF15">
    <property type="entry name" value="PROTEIN RHSA-RELATED"/>
    <property type="match status" value="1"/>
</dbReference>
<feature type="domain" description="Teneurin-like YD-shell" evidence="3">
    <location>
        <begin position="854"/>
        <end position="933"/>
    </location>
</feature>
<dbReference type="Gene3D" id="2.180.10.10">
    <property type="entry name" value="RHS repeat-associated core"/>
    <property type="match status" value="3"/>
</dbReference>
<keyword evidence="5" id="KW-1185">Reference proteome</keyword>